<sequence>MPLCETNGKNVSDIKEKPYSYSAFKSWIRIDLEEIIFLPKNEYISTKRCKHIDFMFKWINRVIIIGFNASNFIEEFQIPLNQIVGIKITNKNYLEISLRSNFSKHFYRRIIGDDGKITSSAIHNDPTGGRLKDTTTLVLIPCQKVHPSTLTFINIGIQKFHLNKSSTIRKNATDKYLVELHITFQLLTHSRALLVPSTISLADLFLKIQYRFMIIVESFEYKNIFDDFITVESEEDWKTAKIDRAVVDKMKIIIRISPR</sequence>
<gene>
    <name evidence="1" type="ORF">DERYTH_LOCUS1744</name>
</gene>
<accession>A0A9N8W4Y3</accession>
<keyword evidence="2" id="KW-1185">Reference proteome</keyword>
<dbReference type="EMBL" id="CAJVPY010000507">
    <property type="protein sequence ID" value="CAG8477184.1"/>
    <property type="molecule type" value="Genomic_DNA"/>
</dbReference>
<dbReference type="OrthoDB" id="2390124at2759"/>
<proteinExistence type="predicted"/>
<name>A0A9N8W4Y3_9GLOM</name>
<evidence type="ECO:0000313" key="2">
    <source>
        <dbReference type="Proteomes" id="UP000789405"/>
    </source>
</evidence>
<dbReference type="AlphaFoldDB" id="A0A9N8W4Y3"/>
<protein>
    <submittedName>
        <fullName evidence="1">9545_t:CDS:1</fullName>
    </submittedName>
</protein>
<reference evidence="1" key="1">
    <citation type="submission" date="2021-06" db="EMBL/GenBank/DDBJ databases">
        <authorList>
            <person name="Kallberg Y."/>
            <person name="Tangrot J."/>
            <person name="Rosling A."/>
        </authorList>
    </citation>
    <scope>NUCLEOTIDE SEQUENCE</scope>
    <source>
        <strain evidence="1">MA453B</strain>
    </source>
</reference>
<comment type="caution">
    <text evidence="1">The sequence shown here is derived from an EMBL/GenBank/DDBJ whole genome shotgun (WGS) entry which is preliminary data.</text>
</comment>
<organism evidence="1 2">
    <name type="scientific">Dentiscutata erythropus</name>
    <dbReference type="NCBI Taxonomy" id="1348616"/>
    <lineage>
        <taxon>Eukaryota</taxon>
        <taxon>Fungi</taxon>
        <taxon>Fungi incertae sedis</taxon>
        <taxon>Mucoromycota</taxon>
        <taxon>Glomeromycotina</taxon>
        <taxon>Glomeromycetes</taxon>
        <taxon>Diversisporales</taxon>
        <taxon>Gigasporaceae</taxon>
        <taxon>Dentiscutata</taxon>
    </lineage>
</organism>
<evidence type="ECO:0000313" key="1">
    <source>
        <dbReference type="EMBL" id="CAG8477184.1"/>
    </source>
</evidence>
<dbReference type="Proteomes" id="UP000789405">
    <property type="component" value="Unassembled WGS sequence"/>
</dbReference>